<dbReference type="GO" id="GO:0004114">
    <property type="term" value="F:3',5'-cyclic-nucleotide phosphodiesterase activity"/>
    <property type="evidence" value="ECO:0007669"/>
    <property type="project" value="InterPro"/>
</dbReference>
<dbReference type="Proteomes" id="UP000236333">
    <property type="component" value="Unassembled WGS sequence"/>
</dbReference>
<feature type="non-terminal residue" evidence="5">
    <location>
        <position position="1"/>
    </location>
</feature>
<organism evidence="5 6">
    <name type="scientific">Tetrabaena socialis</name>
    <dbReference type="NCBI Taxonomy" id="47790"/>
    <lineage>
        <taxon>Eukaryota</taxon>
        <taxon>Viridiplantae</taxon>
        <taxon>Chlorophyta</taxon>
        <taxon>core chlorophytes</taxon>
        <taxon>Chlorophyceae</taxon>
        <taxon>CS clade</taxon>
        <taxon>Chlamydomonadales</taxon>
        <taxon>Tetrabaenaceae</taxon>
        <taxon>Tetrabaena</taxon>
    </lineage>
</organism>
<dbReference type="PROSITE" id="PS51845">
    <property type="entry name" value="PDEASE_I_2"/>
    <property type="match status" value="1"/>
</dbReference>
<sequence length="144" mass="14734">FSQGDRERQLGLPISPLFDRAKQGVSKSQVGFYDFVGLPLAHALSSAFPGTLPLMRCFATNYNHWRSVDGQPPLEAAAVAASNGLSKAGGGASSNHMMPAPTGRKGPSPSPAVARLATCSEAPPPPPQTLQAAAAPSVAVAVSD</sequence>
<dbReference type="InterPro" id="IPR002073">
    <property type="entry name" value="PDEase_catalytic_dom"/>
</dbReference>
<feature type="compositionally biased region" description="Low complexity" evidence="3">
    <location>
        <begin position="129"/>
        <end position="144"/>
    </location>
</feature>
<reference evidence="5 6" key="1">
    <citation type="journal article" date="2017" name="Mol. Biol. Evol.">
        <title>The 4-celled Tetrabaena socialis nuclear genome reveals the essential components for genetic control of cell number at the origin of multicellularity in the volvocine lineage.</title>
        <authorList>
            <person name="Featherston J."/>
            <person name="Arakaki Y."/>
            <person name="Hanschen E.R."/>
            <person name="Ferris P.J."/>
            <person name="Michod R.E."/>
            <person name="Olson B.J.S.C."/>
            <person name="Nozaki H."/>
            <person name="Durand P.M."/>
        </authorList>
    </citation>
    <scope>NUCLEOTIDE SEQUENCE [LARGE SCALE GENOMIC DNA]</scope>
    <source>
        <strain evidence="5 6">NIES-571</strain>
    </source>
</reference>
<dbReference type="GO" id="GO:0007165">
    <property type="term" value="P:signal transduction"/>
    <property type="evidence" value="ECO:0007669"/>
    <property type="project" value="InterPro"/>
</dbReference>
<keyword evidence="6" id="KW-1185">Reference proteome</keyword>
<dbReference type="InterPro" id="IPR036971">
    <property type="entry name" value="PDEase_catalytic_dom_sf"/>
</dbReference>
<dbReference type="PANTHER" id="PTHR11347">
    <property type="entry name" value="CYCLIC NUCLEOTIDE PHOSPHODIESTERASE"/>
    <property type="match status" value="1"/>
</dbReference>
<evidence type="ECO:0000313" key="6">
    <source>
        <dbReference type="Proteomes" id="UP000236333"/>
    </source>
</evidence>
<evidence type="ECO:0000256" key="1">
    <source>
        <dbReference type="ARBA" id="ARBA00022723"/>
    </source>
</evidence>
<dbReference type="SUPFAM" id="SSF109604">
    <property type="entry name" value="HD-domain/PDEase-like"/>
    <property type="match status" value="1"/>
</dbReference>
<accession>A0A2J7ZHL1</accession>
<dbReference type="AlphaFoldDB" id="A0A2J7ZHL1"/>
<comment type="caution">
    <text evidence="5">The sequence shown here is derived from an EMBL/GenBank/DDBJ whole genome shotgun (WGS) entry which is preliminary data.</text>
</comment>
<keyword evidence="1" id="KW-0479">Metal-binding</keyword>
<dbReference type="EMBL" id="PGGS01002191">
    <property type="protein sequence ID" value="PNG99763.1"/>
    <property type="molecule type" value="Genomic_DNA"/>
</dbReference>
<keyword evidence="2" id="KW-0378">Hydrolase</keyword>
<feature type="domain" description="PDEase" evidence="4">
    <location>
        <begin position="1"/>
        <end position="72"/>
    </location>
</feature>
<dbReference type="Pfam" id="PF00233">
    <property type="entry name" value="PDEase_I"/>
    <property type="match status" value="1"/>
</dbReference>
<gene>
    <name evidence="5" type="ORF">TSOC_014453</name>
</gene>
<evidence type="ECO:0000256" key="3">
    <source>
        <dbReference type="SAM" id="MobiDB-lite"/>
    </source>
</evidence>
<dbReference type="GO" id="GO:0046872">
    <property type="term" value="F:metal ion binding"/>
    <property type="evidence" value="ECO:0007669"/>
    <property type="project" value="UniProtKB-KW"/>
</dbReference>
<name>A0A2J7ZHL1_9CHLO</name>
<evidence type="ECO:0000256" key="2">
    <source>
        <dbReference type="ARBA" id="ARBA00022801"/>
    </source>
</evidence>
<evidence type="ECO:0000313" key="5">
    <source>
        <dbReference type="EMBL" id="PNG99763.1"/>
    </source>
</evidence>
<proteinExistence type="predicted"/>
<dbReference type="Gene3D" id="1.10.1300.10">
    <property type="entry name" value="3'5'-cyclic nucleotide phosphodiesterase, catalytic domain"/>
    <property type="match status" value="1"/>
</dbReference>
<feature type="region of interest" description="Disordered" evidence="3">
    <location>
        <begin position="85"/>
        <end position="144"/>
    </location>
</feature>
<evidence type="ECO:0000259" key="4">
    <source>
        <dbReference type="PROSITE" id="PS51845"/>
    </source>
</evidence>
<dbReference type="OrthoDB" id="568146at2759"/>
<protein>
    <submittedName>
        <fullName evidence="5">cAMP-specific 3',5'-cyclic phosphodiesterase 4A</fullName>
    </submittedName>
</protein>